<dbReference type="GO" id="GO:0004553">
    <property type="term" value="F:hydrolase activity, hydrolyzing O-glycosyl compounds"/>
    <property type="evidence" value="ECO:0007669"/>
    <property type="project" value="InterPro"/>
</dbReference>
<evidence type="ECO:0000256" key="2">
    <source>
        <dbReference type="ARBA" id="ARBA00023295"/>
    </source>
</evidence>
<dbReference type="PANTHER" id="PTHR23421">
    <property type="entry name" value="BETA-GALACTOSIDASE RELATED"/>
    <property type="match status" value="1"/>
</dbReference>
<keyword evidence="1" id="KW-0378">Hydrolase</keyword>
<organism evidence="4 5">
    <name type="scientific">Panagrolaimus davidi</name>
    <dbReference type="NCBI Taxonomy" id="227884"/>
    <lineage>
        <taxon>Eukaryota</taxon>
        <taxon>Metazoa</taxon>
        <taxon>Ecdysozoa</taxon>
        <taxon>Nematoda</taxon>
        <taxon>Chromadorea</taxon>
        <taxon>Rhabditida</taxon>
        <taxon>Tylenchina</taxon>
        <taxon>Panagrolaimomorpha</taxon>
        <taxon>Panagrolaimoidea</taxon>
        <taxon>Panagrolaimidae</taxon>
        <taxon>Panagrolaimus</taxon>
    </lineage>
</organism>
<proteinExistence type="predicted"/>
<keyword evidence="4" id="KW-1185">Reference proteome</keyword>
<evidence type="ECO:0000256" key="1">
    <source>
        <dbReference type="ARBA" id="ARBA00022801"/>
    </source>
</evidence>
<dbReference type="GO" id="GO:0005975">
    <property type="term" value="P:carbohydrate metabolic process"/>
    <property type="evidence" value="ECO:0007669"/>
    <property type="project" value="InterPro"/>
</dbReference>
<feature type="domain" description="Beta-galactosidase galactose-binding" evidence="3">
    <location>
        <begin position="6"/>
        <end position="62"/>
    </location>
</feature>
<dbReference type="InterPro" id="IPR048913">
    <property type="entry name" value="BetaGal_gal-bd"/>
</dbReference>
<dbReference type="Pfam" id="PF21467">
    <property type="entry name" value="BetaGal_gal-bd"/>
    <property type="match status" value="1"/>
</dbReference>
<accession>A0A914PWT7</accession>
<dbReference type="AlphaFoldDB" id="A0A914PWT7"/>
<dbReference type="SUPFAM" id="SSF49785">
    <property type="entry name" value="Galactose-binding domain-like"/>
    <property type="match status" value="1"/>
</dbReference>
<dbReference type="Gene3D" id="2.60.120.260">
    <property type="entry name" value="Galactose-binding domain-like"/>
    <property type="match status" value="1"/>
</dbReference>
<dbReference type="WBParaSite" id="PDA_v2.g23249.t1">
    <property type="protein sequence ID" value="PDA_v2.g23249.t1"/>
    <property type="gene ID" value="PDA_v2.g23249"/>
</dbReference>
<dbReference type="Proteomes" id="UP000887578">
    <property type="component" value="Unplaced"/>
</dbReference>
<sequence length="101" mass="11365">MDNAGVYMGAFEIEGEIADTWFNPEKFRKGQVFINGNNVGRYWPSAGPQITLYVPASMLKKKNSVVLVELLGRGTNSTVSFVDKPIYTSNSFKTIKKRERN</sequence>
<keyword evidence="2" id="KW-0326">Glycosidase</keyword>
<protein>
    <submittedName>
        <fullName evidence="5">Beta-galactosidase</fullName>
    </submittedName>
</protein>
<reference evidence="5" key="1">
    <citation type="submission" date="2022-11" db="UniProtKB">
        <authorList>
            <consortium name="WormBaseParasite"/>
        </authorList>
    </citation>
    <scope>IDENTIFICATION</scope>
</reference>
<name>A0A914PWT7_9BILA</name>
<evidence type="ECO:0000259" key="3">
    <source>
        <dbReference type="Pfam" id="PF21467"/>
    </source>
</evidence>
<dbReference type="InterPro" id="IPR001944">
    <property type="entry name" value="Glycoside_Hdrlase_35"/>
</dbReference>
<dbReference type="InterPro" id="IPR008979">
    <property type="entry name" value="Galactose-bd-like_sf"/>
</dbReference>
<evidence type="ECO:0000313" key="5">
    <source>
        <dbReference type="WBParaSite" id="PDA_v2.g23249.t1"/>
    </source>
</evidence>
<evidence type="ECO:0000313" key="4">
    <source>
        <dbReference type="Proteomes" id="UP000887578"/>
    </source>
</evidence>